<accession>A0ABZ1ZIU0</accession>
<name>A0ABZ1ZIU0_STRAQ</name>
<protein>
    <recommendedName>
        <fullName evidence="4">MarR family transcriptional regulator</fullName>
    </recommendedName>
</protein>
<evidence type="ECO:0000256" key="1">
    <source>
        <dbReference type="SAM" id="MobiDB-lite"/>
    </source>
</evidence>
<dbReference type="Proteomes" id="UP001431926">
    <property type="component" value="Chromosome"/>
</dbReference>
<feature type="region of interest" description="Disordered" evidence="1">
    <location>
        <begin position="1"/>
        <end position="33"/>
    </location>
</feature>
<evidence type="ECO:0000313" key="3">
    <source>
        <dbReference type="Proteomes" id="UP001431926"/>
    </source>
</evidence>
<reference evidence="2" key="1">
    <citation type="submission" date="2022-10" db="EMBL/GenBank/DDBJ databases">
        <title>The complete genomes of actinobacterial strains from the NBC collection.</title>
        <authorList>
            <person name="Joergensen T.S."/>
            <person name="Alvarez Arevalo M."/>
            <person name="Sterndorff E.B."/>
            <person name="Faurdal D."/>
            <person name="Vuksanovic O."/>
            <person name="Mourched A.-S."/>
            <person name="Charusanti P."/>
            <person name="Shaw S."/>
            <person name="Blin K."/>
            <person name="Weber T."/>
        </authorList>
    </citation>
    <scope>NUCLEOTIDE SEQUENCE</scope>
    <source>
        <strain evidence="2">NBC_01436</strain>
    </source>
</reference>
<proteinExistence type="predicted"/>
<evidence type="ECO:0008006" key="4">
    <source>
        <dbReference type="Google" id="ProtNLM"/>
    </source>
</evidence>
<evidence type="ECO:0000313" key="2">
    <source>
        <dbReference type="EMBL" id="WUX38503.1"/>
    </source>
</evidence>
<feature type="compositionally biased region" description="Low complexity" evidence="1">
    <location>
        <begin position="13"/>
        <end position="27"/>
    </location>
</feature>
<organism evidence="2 3">
    <name type="scientific">Streptomyces anulatus</name>
    <name type="common">Streptomyces chrysomallus</name>
    <dbReference type="NCBI Taxonomy" id="1892"/>
    <lineage>
        <taxon>Bacteria</taxon>
        <taxon>Bacillati</taxon>
        <taxon>Actinomycetota</taxon>
        <taxon>Actinomycetes</taxon>
        <taxon>Kitasatosporales</taxon>
        <taxon>Streptomycetaceae</taxon>
        <taxon>Streptomyces</taxon>
    </lineage>
</organism>
<dbReference type="RefSeq" id="WP_329356937.1">
    <property type="nucleotide sequence ID" value="NZ_CP109490.1"/>
</dbReference>
<sequence>MTTAARPTPAQMPRRLPTPAAAEAPTLDGRPAHRQPWERAILASSLSGNHRFVAIALSTHADGRGHFARQPRVMGLVHNTGLHAGQVRVALAALVDRQFLRRTPATGPIDNADLTLTLPPGALARARRAHQATTSRSTADV</sequence>
<keyword evidence="3" id="KW-1185">Reference proteome</keyword>
<gene>
    <name evidence="2" type="ORF">OG367_20675</name>
</gene>
<dbReference type="EMBL" id="CP109491">
    <property type="protein sequence ID" value="WUX38503.1"/>
    <property type="molecule type" value="Genomic_DNA"/>
</dbReference>